<keyword evidence="9 12" id="KW-0368">Histidine biosynthesis</keyword>
<sequence length="282" mass="31362">MIINGKEIALKIKDQLKNDVETIRENYSRMPKLVVILIGDNPASLTYVRNKERGCDYIGIESEIIKHDSSFSERQLLEEIEILNNDETVDGILVQLPLPKHISEEKVLNAIAFDKDVDGFHPHNVANLFLGQNSLVPCTPKGMLVLLEKINYDLDGKEVVVVGRSNIVGKPVALLCLQKNATVTIAHSKTKDLKKICSRADVLITAIGKPKFFNHEYIKDDAIVLDVGINRDENNKLCGDVDFEDVKDKVKAITPVPGGIGPMTITMLMQNTIEAFYKRNGG</sequence>
<dbReference type="Gene3D" id="3.40.50.10860">
    <property type="entry name" value="Leucine Dehydrogenase, chain A, domain 1"/>
    <property type="match status" value="1"/>
</dbReference>
<keyword evidence="8 12" id="KW-0560">Oxidoreductase</keyword>
<dbReference type="InterPro" id="IPR000672">
    <property type="entry name" value="THF_DH/CycHdrlase"/>
</dbReference>
<feature type="domain" description="Tetrahydrofolate dehydrogenase/cyclohydrolase NAD(P)-binding" evidence="14">
    <location>
        <begin position="137"/>
        <end position="278"/>
    </location>
</feature>
<gene>
    <name evidence="12" type="primary">folD</name>
    <name evidence="15" type="ORF">SAMN04489758_13315</name>
</gene>
<dbReference type="PANTHER" id="PTHR48099">
    <property type="entry name" value="C-1-TETRAHYDROFOLATE SYNTHASE, CYTOPLASMIC-RELATED"/>
    <property type="match status" value="1"/>
</dbReference>
<evidence type="ECO:0000313" key="16">
    <source>
        <dbReference type="Proteomes" id="UP000198558"/>
    </source>
</evidence>
<evidence type="ECO:0000256" key="10">
    <source>
        <dbReference type="ARBA" id="ARBA00023167"/>
    </source>
</evidence>
<dbReference type="UniPathway" id="UPA00193"/>
<dbReference type="HAMAP" id="MF_01576">
    <property type="entry name" value="THF_DHG_CYH"/>
    <property type="match status" value="1"/>
</dbReference>
<dbReference type="PANTHER" id="PTHR48099:SF5">
    <property type="entry name" value="C-1-TETRAHYDROFOLATE SYNTHASE, CYTOPLASMIC"/>
    <property type="match status" value="1"/>
</dbReference>
<reference evidence="16" key="1">
    <citation type="submission" date="2016-10" db="EMBL/GenBank/DDBJ databases">
        <authorList>
            <person name="Varghese N."/>
            <person name="Submissions S."/>
        </authorList>
    </citation>
    <scope>NUCLEOTIDE SEQUENCE [LARGE SCALE GENOMIC DNA]</scope>
    <source>
        <strain evidence="16">DSM 1551</strain>
    </source>
</reference>
<comment type="pathway">
    <text evidence="1 12">One-carbon metabolism; tetrahydrofolate interconversion.</text>
</comment>
<dbReference type="Gene3D" id="3.40.50.720">
    <property type="entry name" value="NAD(P)-binding Rossmann-like Domain"/>
    <property type="match status" value="1"/>
</dbReference>
<dbReference type="PRINTS" id="PR00085">
    <property type="entry name" value="THFDHDRGNASE"/>
</dbReference>
<evidence type="ECO:0000256" key="9">
    <source>
        <dbReference type="ARBA" id="ARBA00023102"/>
    </source>
</evidence>
<dbReference type="GO" id="GO:0009086">
    <property type="term" value="P:methionine biosynthetic process"/>
    <property type="evidence" value="ECO:0007669"/>
    <property type="project" value="UniProtKB-KW"/>
</dbReference>
<feature type="domain" description="Tetrahydrofolate dehydrogenase/cyclohydrolase catalytic" evidence="13">
    <location>
        <begin position="3"/>
        <end position="118"/>
    </location>
</feature>
<dbReference type="GO" id="GO:0004477">
    <property type="term" value="F:methenyltetrahydrofolate cyclohydrolase activity"/>
    <property type="evidence" value="ECO:0007669"/>
    <property type="project" value="UniProtKB-UniRule"/>
</dbReference>
<dbReference type="GO" id="GO:0005829">
    <property type="term" value="C:cytosol"/>
    <property type="evidence" value="ECO:0007669"/>
    <property type="project" value="TreeGrafter"/>
</dbReference>
<dbReference type="Proteomes" id="UP000198558">
    <property type="component" value="Unassembled WGS sequence"/>
</dbReference>
<comment type="subunit">
    <text evidence="2 12">Homodimer.</text>
</comment>
<dbReference type="Pfam" id="PF02882">
    <property type="entry name" value="THF_DHG_CYH_C"/>
    <property type="match status" value="1"/>
</dbReference>
<keyword evidence="7 12" id="KW-0521">NADP</keyword>
<dbReference type="PROSITE" id="PS00767">
    <property type="entry name" value="THF_DHG_CYH_2"/>
    <property type="match status" value="1"/>
</dbReference>
<dbReference type="InterPro" id="IPR020867">
    <property type="entry name" value="THF_DH/CycHdrlase_CS"/>
</dbReference>
<evidence type="ECO:0000256" key="2">
    <source>
        <dbReference type="ARBA" id="ARBA00011738"/>
    </source>
</evidence>
<evidence type="ECO:0000256" key="8">
    <source>
        <dbReference type="ARBA" id="ARBA00023002"/>
    </source>
</evidence>
<dbReference type="GO" id="GO:0000105">
    <property type="term" value="P:L-histidine biosynthetic process"/>
    <property type="evidence" value="ECO:0007669"/>
    <property type="project" value="UniProtKB-KW"/>
</dbReference>
<evidence type="ECO:0000256" key="5">
    <source>
        <dbReference type="ARBA" id="ARBA00022755"/>
    </source>
</evidence>
<feature type="binding site" evidence="12">
    <location>
        <begin position="163"/>
        <end position="165"/>
    </location>
    <ligand>
        <name>NADP(+)</name>
        <dbReference type="ChEBI" id="CHEBI:58349"/>
    </ligand>
</feature>
<dbReference type="InterPro" id="IPR036291">
    <property type="entry name" value="NAD(P)-bd_dom_sf"/>
</dbReference>
<protein>
    <recommendedName>
        <fullName evidence="12">Bifunctional protein FolD</fullName>
    </recommendedName>
    <domain>
        <recommendedName>
            <fullName evidence="12">Methylenetetrahydrofolate dehydrogenase</fullName>
            <ecNumber evidence="12">1.5.1.5</ecNumber>
        </recommendedName>
    </domain>
    <domain>
        <recommendedName>
            <fullName evidence="12">Methenyltetrahydrofolate cyclohydrolase</fullName>
            <ecNumber evidence="12">3.5.4.9</ecNumber>
        </recommendedName>
    </domain>
</protein>
<name>A0A1I0GPA8_9FIRM</name>
<dbReference type="GO" id="GO:0004488">
    <property type="term" value="F:methylenetetrahydrofolate dehydrogenase (NADP+) activity"/>
    <property type="evidence" value="ECO:0007669"/>
    <property type="project" value="UniProtKB-UniRule"/>
</dbReference>
<dbReference type="Pfam" id="PF00763">
    <property type="entry name" value="THF_DHG_CYH"/>
    <property type="match status" value="1"/>
</dbReference>
<dbReference type="SUPFAM" id="SSF51735">
    <property type="entry name" value="NAD(P)-binding Rossmann-fold domains"/>
    <property type="match status" value="1"/>
</dbReference>
<comment type="similarity">
    <text evidence="12">Belongs to the tetrahydrofolate dehydrogenase/cyclohydrolase family.</text>
</comment>
<comment type="catalytic activity">
    <reaction evidence="12">
        <text>(6R)-5,10-methylene-5,6,7,8-tetrahydrofolate + NADP(+) = (6R)-5,10-methenyltetrahydrofolate + NADPH</text>
        <dbReference type="Rhea" id="RHEA:22812"/>
        <dbReference type="ChEBI" id="CHEBI:15636"/>
        <dbReference type="ChEBI" id="CHEBI:57455"/>
        <dbReference type="ChEBI" id="CHEBI:57783"/>
        <dbReference type="ChEBI" id="CHEBI:58349"/>
        <dbReference type="EC" id="1.5.1.5"/>
    </reaction>
</comment>
<dbReference type="GO" id="GO:0006164">
    <property type="term" value="P:purine nucleotide biosynthetic process"/>
    <property type="evidence" value="ECO:0007669"/>
    <property type="project" value="UniProtKB-KW"/>
</dbReference>
<dbReference type="EC" id="1.5.1.5" evidence="12"/>
<dbReference type="GO" id="GO:0035999">
    <property type="term" value="P:tetrahydrofolate interconversion"/>
    <property type="evidence" value="ECO:0007669"/>
    <property type="project" value="UniProtKB-UniRule"/>
</dbReference>
<keyword evidence="5 12" id="KW-0658">Purine biosynthesis</keyword>
<keyword evidence="16" id="KW-1185">Reference proteome</keyword>
<evidence type="ECO:0000256" key="3">
    <source>
        <dbReference type="ARBA" id="ARBA00022563"/>
    </source>
</evidence>
<keyword evidence="11 12" id="KW-0511">Multifunctional enzyme</keyword>
<evidence type="ECO:0000256" key="12">
    <source>
        <dbReference type="HAMAP-Rule" id="MF_01576"/>
    </source>
</evidence>
<dbReference type="PROSITE" id="PS00766">
    <property type="entry name" value="THF_DHG_CYH_1"/>
    <property type="match status" value="1"/>
</dbReference>
<dbReference type="GeneID" id="78289110"/>
<dbReference type="AlphaFoldDB" id="A0A1I0GPA8"/>
<organism evidence="15 16">
    <name type="scientific">Thomasclavelia cocleata</name>
    <dbReference type="NCBI Taxonomy" id="69824"/>
    <lineage>
        <taxon>Bacteria</taxon>
        <taxon>Bacillati</taxon>
        <taxon>Bacillota</taxon>
        <taxon>Erysipelotrichia</taxon>
        <taxon>Erysipelotrichales</taxon>
        <taxon>Coprobacillaceae</taxon>
        <taxon>Thomasclavelia</taxon>
    </lineage>
</organism>
<dbReference type="SUPFAM" id="SSF53223">
    <property type="entry name" value="Aminoacid dehydrogenase-like, N-terminal domain"/>
    <property type="match status" value="1"/>
</dbReference>
<evidence type="ECO:0000259" key="13">
    <source>
        <dbReference type="Pfam" id="PF00763"/>
    </source>
</evidence>
<evidence type="ECO:0000256" key="1">
    <source>
        <dbReference type="ARBA" id="ARBA00004777"/>
    </source>
</evidence>
<dbReference type="EMBL" id="FOIN01000033">
    <property type="protein sequence ID" value="SET72876.1"/>
    <property type="molecule type" value="Genomic_DNA"/>
</dbReference>
<dbReference type="OrthoDB" id="9803580at2"/>
<dbReference type="EC" id="3.5.4.9" evidence="12"/>
<dbReference type="RefSeq" id="WP_092355575.1">
    <property type="nucleotide sequence ID" value="NZ_FOIN01000033.1"/>
</dbReference>
<keyword evidence="10 12" id="KW-0486">Methionine biosynthesis</keyword>
<dbReference type="InterPro" id="IPR020631">
    <property type="entry name" value="THF_DH/CycHdrlase_NAD-bd_dom"/>
</dbReference>
<dbReference type="FunFam" id="3.40.50.720:FF:000094">
    <property type="entry name" value="Bifunctional protein FolD"/>
    <property type="match status" value="1"/>
</dbReference>
<dbReference type="NCBIfam" id="NF010783">
    <property type="entry name" value="PRK14186.1"/>
    <property type="match status" value="1"/>
</dbReference>
<proteinExistence type="inferred from homology"/>
<dbReference type="FunFam" id="3.40.50.10860:FF:000005">
    <property type="entry name" value="C-1-tetrahydrofolate synthase, cytoplasmic, putative"/>
    <property type="match status" value="1"/>
</dbReference>
<evidence type="ECO:0000313" key="15">
    <source>
        <dbReference type="EMBL" id="SET72876.1"/>
    </source>
</evidence>
<comment type="caution">
    <text evidence="12">Lacks conserved residue(s) required for the propagation of feature annotation.</text>
</comment>
<evidence type="ECO:0000256" key="4">
    <source>
        <dbReference type="ARBA" id="ARBA00022605"/>
    </source>
</evidence>
<comment type="function">
    <text evidence="12">Catalyzes the oxidation of 5,10-methylenetetrahydrofolate to 5,10-methenyltetrahydrofolate and then the hydrolysis of 5,10-methenyltetrahydrofolate to 10-formyltetrahydrofolate.</text>
</comment>
<keyword evidence="3 12" id="KW-0554">One-carbon metabolism</keyword>
<comment type="catalytic activity">
    <reaction evidence="12">
        <text>(6R)-5,10-methenyltetrahydrofolate + H2O = (6R)-10-formyltetrahydrofolate + H(+)</text>
        <dbReference type="Rhea" id="RHEA:23700"/>
        <dbReference type="ChEBI" id="CHEBI:15377"/>
        <dbReference type="ChEBI" id="CHEBI:15378"/>
        <dbReference type="ChEBI" id="CHEBI:57455"/>
        <dbReference type="ChEBI" id="CHEBI:195366"/>
        <dbReference type="EC" id="3.5.4.9"/>
    </reaction>
</comment>
<evidence type="ECO:0000259" key="14">
    <source>
        <dbReference type="Pfam" id="PF02882"/>
    </source>
</evidence>
<evidence type="ECO:0000256" key="6">
    <source>
        <dbReference type="ARBA" id="ARBA00022801"/>
    </source>
</evidence>
<evidence type="ECO:0000256" key="11">
    <source>
        <dbReference type="ARBA" id="ARBA00023268"/>
    </source>
</evidence>
<keyword evidence="6 12" id="KW-0378">Hydrolase</keyword>
<dbReference type="InterPro" id="IPR020630">
    <property type="entry name" value="THF_DH/CycHdrlase_cat_dom"/>
</dbReference>
<keyword evidence="4 12" id="KW-0028">Amino-acid biosynthesis</keyword>
<evidence type="ECO:0000256" key="7">
    <source>
        <dbReference type="ARBA" id="ARBA00022857"/>
    </source>
</evidence>
<accession>A0A1I0GPA8</accession>
<dbReference type="InterPro" id="IPR046346">
    <property type="entry name" value="Aminoacid_DH-like_N_sf"/>
</dbReference>
<feature type="binding site" evidence="12">
    <location>
        <position position="229"/>
    </location>
    <ligand>
        <name>NADP(+)</name>
        <dbReference type="ChEBI" id="CHEBI:58349"/>
    </ligand>
</feature>
<dbReference type="CDD" id="cd01080">
    <property type="entry name" value="NAD_bind_m-THF_DH_Cyclohyd"/>
    <property type="match status" value="1"/>
</dbReference>